<dbReference type="GO" id="GO:0046872">
    <property type="term" value="F:metal ion binding"/>
    <property type="evidence" value="ECO:0007669"/>
    <property type="project" value="UniProtKB-KW"/>
</dbReference>
<keyword evidence="3 5" id="KW-0560">Oxidoreductase</keyword>
<dbReference type="RefSeq" id="WP_115278830.1">
    <property type="nucleotide sequence ID" value="NZ_AP022600.1"/>
</dbReference>
<dbReference type="InterPro" id="IPR027443">
    <property type="entry name" value="IPNS-like_sf"/>
</dbReference>
<dbReference type="InterPro" id="IPR026992">
    <property type="entry name" value="DIOX_N"/>
</dbReference>
<comment type="pathway">
    <text evidence="1">Antibiotic biosynthesis.</text>
</comment>
<dbReference type="Pfam" id="PF03171">
    <property type="entry name" value="2OG-FeII_Oxy"/>
    <property type="match status" value="1"/>
</dbReference>
<dbReference type="PANTHER" id="PTHR47990">
    <property type="entry name" value="2-OXOGLUTARATE (2OG) AND FE(II)-DEPENDENT OXYGENASE SUPERFAMILY PROTEIN-RELATED"/>
    <property type="match status" value="1"/>
</dbReference>
<dbReference type="Gene3D" id="2.60.120.330">
    <property type="entry name" value="B-lactam Antibiotic, Isopenicillin N Synthase, Chain"/>
    <property type="match status" value="1"/>
</dbReference>
<accession>A0A378THG3</accession>
<dbReference type="InterPro" id="IPR050231">
    <property type="entry name" value="Iron_ascorbate_oxido_reductase"/>
</dbReference>
<reference evidence="5 6" key="1">
    <citation type="submission" date="2018-06" db="EMBL/GenBank/DDBJ databases">
        <authorList>
            <consortium name="Pathogen Informatics"/>
            <person name="Doyle S."/>
        </authorList>
    </citation>
    <scope>NUCLEOTIDE SEQUENCE [LARGE SCALE GENOMIC DNA]</scope>
    <source>
        <strain evidence="5 6">NCTC10821</strain>
    </source>
</reference>
<name>A0A378THG3_9MYCO</name>
<dbReference type="Pfam" id="PF14226">
    <property type="entry name" value="DIOX_N"/>
    <property type="match status" value="1"/>
</dbReference>
<dbReference type="SUPFAM" id="SSF51197">
    <property type="entry name" value="Clavaminate synthase-like"/>
    <property type="match status" value="1"/>
</dbReference>
<dbReference type="PRINTS" id="PR00682">
    <property type="entry name" value="IPNSYNTHASE"/>
</dbReference>
<keyword evidence="6" id="KW-1185">Reference proteome</keyword>
<keyword evidence="3" id="KW-0479">Metal-binding</keyword>
<dbReference type="InterPro" id="IPR044861">
    <property type="entry name" value="IPNS-like_FE2OG_OXY"/>
</dbReference>
<dbReference type="EMBL" id="UGQT01000001">
    <property type="protein sequence ID" value="STZ59253.1"/>
    <property type="molecule type" value="Genomic_DNA"/>
</dbReference>
<comment type="similarity">
    <text evidence="3">Belongs to the iron/ascorbate-dependent oxidoreductase family.</text>
</comment>
<dbReference type="OrthoDB" id="21825at2"/>
<dbReference type="Proteomes" id="UP000254978">
    <property type="component" value="Unassembled WGS sequence"/>
</dbReference>
<evidence type="ECO:0000256" key="2">
    <source>
        <dbReference type="ARBA" id="ARBA00023194"/>
    </source>
</evidence>
<organism evidence="5 6">
    <name type="scientific">Mycolicibacterium tokaiense</name>
    <dbReference type="NCBI Taxonomy" id="39695"/>
    <lineage>
        <taxon>Bacteria</taxon>
        <taxon>Bacillati</taxon>
        <taxon>Actinomycetota</taxon>
        <taxon>Actinomycetes</taxon>
        <taxon>Mycobacteriales</taxon>
        <taxon>Mycobacteriaceae</taxon>
        <taxon>Mycolicibacterium</taxon>
    </lineage>
</organism>
<feature type="domain" description="Fe2OG dioxygenase" evidence="4">
    <location>
        <begin position="175"/>
        <end position="284"/>
    </location>
</feature>
<sequence>MSTNSSIPLVDLTLWRSGSTEERAALAATVDRALIESGFLMVSGHGVPPALRAGIRDAAREFFTLADKEPYTTAVGGRGWIPPGKEANGYLLGGEELPPDLKETFVSGYEFRSGDADVDAEWFMPNVWPTEVPALQELCVIYADAMRRLAAELLELLATAAGLEPTWFTDRCMQSPHSFNINRYPALNRTGPVAEGQYRIAPHTDFGTITILDREAGYGGLQVCTREGEWIDAPVIPDAYTINIGDLMARWTGDRWTSTMHRVLPPSPDAPDEELISLIFFFEANLEQLIESFPPPLGRAHDYQPVTAGDYLRSRYAAISVP</sequence>
<proteinExistence type="inferred from homology"/>
<dbReference type="GO" id="GO:0017000">
    <property type="term" value="P:antibiotic biosynthetic process"/>
    <property type="evidence" value="ECO:0007669"/>
    <property type="project" value="UniProtKB-KW"/>
</dbReference>
<dbReference type="EC" id="1.13.12.19" evidence="5"/>
<keyword evidence="2" id="KW-0045">Antibiotic biosynthesis</keyword>
<gene>
    <name evidence="5" type="primary">efe_1</name>
    <name evidence="5" type="ORF">NCTC10821_02779</name>
</gene>
<protein>
    <submittedName>
        <fullName evidence="5">2OG-Fe(II) oxygenase</fullName>
        <ecNumber evidence="5">1.13.12.19</ecNumber>
    </submittedName>
</protein>
<evidence type="ECO:0000256" key="1">
    <source>
        <dbReference type="ARBA" id="ARBA00004792"/>
    </source>
</evidence>
<evidence type="ECO:0000259" key="4">
    <source>
        <dbReference type="PROSITE" id="PS51471"/>
    </source>
</evidence>
<evidence type="ECO:0000313" key="6">
    <source>
        <dbReference type="Proteomes" id="UP000254978"/>
    </source>
</evidence>
<evidence type="ECO:0000313" key="5">
    <source>
        <dbReference type="EMBL" id="STZ59253.1"/>
    </source>
</evidence>
<dbReference type="PROSITE" id="PS51471">
    <property type="entry name" value="FE2OG_OXY"/>
    <property type="match status" value="1"/>
</dbReference>
<dbReference type="InterPro" id="IPR005123">
    <property type="entry name" value="Oxoglu/Fe-dep_dioxygenase_dom"/>
</dbReference>
<dbReference type="GO" id="GO:0102276">
    <property type="term" value="F:2-oxoglutarate oxygenase/decarboxylase (ethylene-forming) activity"/>
    <property type="evidence" value="ECO:0007669"/>
    <property type="project" value="UniProtKB-EC"/>
</dbReference>
<dbReference type="AlphaFoldDB" id="A0A378THG3"/>
<evidence type="ECO:0000256" key="3">
    <source>
        <dbReference type="RuleBase" id="RU003682"/>
    </source>
</evidence>
<keyword evidence="3" id="KW-0408">Iron</keyword>